<dbReference type="EMBL" id="BPWL01000007">
    <property type="protein sequence ID" value="GJJ12133.1"/>
    <property type="molecule type" value="Genomic_DNA"/>
</dbReference>
<evidence type="ECO:0000313" key="2">
    <source>
        <dbReference type="EMBL" id="GJJ12133.1"/>
    </source>
</evidence>
<dbReference type="Proteomes" id="UP001050691">
    <property type="component" value="Unassembled WGS sequence"/>
</dbReference>
<evidence type="ECO:0000313" key="3">
    <source>
        <dbReference type="Proteomes" id="UP001050691"/>
    </source>
</evidence>
<dbReference type="InterPro" id="IPR025337">
    <property type="entry name" value="Questin_oxidase-like"/>
</dbReference>
<gene>
    <name evidence="2" type="ORF">Clacol_006374</name>
</gene>
<dbReference type="AlphaFoldDB" id="A0AAV5AHG6"/>
<proteinExistence type="predicted"/>
<sequence length="479" mass="53894">MSFSEEELNFLFPAPSRAAFTFPGTSAESAEALVRLLKQDFVNFHCFFNEKRFHNHLSHHLYAAYALGATPEILQEAYDYHASYQIKAYSSPASISIDNWRDHLGDPDYYNAYLKFFANELRNNGSQSTLEKFIFSSDANFGEKHPEMVSRLFGGLLHPFIYVGYGIEFGHLGLVAEGLAQAAVHLVSTSKLITKEFLDTSGPKSLATRLEQKLTLHPNGTVPNVHPLSILDRVLKDKRLEPEIPSTDLERYFNDCIEKVGPILSEYALTWQADVTTSTATANSIEEVIWAVSAIYGIGGLRKDKPFKADFFTMHFVTSSLFISPVLELISQDSKRILLQSYFALLLGYWVSQGRTKLDVETFYSTTINLTPPGPKPTPHEETLAKENLYPNLWYPIAQSVIMHPGEHVLKLVRAFARFAVLYGTTPKGHFKHVELKGAEFIDGGLFVKASFLSLGRNGWMREGGDKAFWDFDGFFGEN</sequence>
<dbReference type="PANTHER" id="PTHR35870">
    <property type="entry name" value="PROTEIN, PUTATIVE (AFU_ORTHOLOGUE AFUA_5G03330)-RELATED"/>
    <property type="match status" value="1"/>
</dbReference>
<organism evidence="2 3">
    <name type="scientific">Clathrus columnatus</name>
    <dbReference type="NCBI Taxonomy" id="1419009"/>
    <lineage>
        <taxon>Eukaryota</taxon>
        <taxon>Fungi</taxon>
        <taxon>Dikarya</taxon>
        <taxon>Basidiomycota</taxon>
        <taxon>Agaricomycotina</taxon>
        <taxon>Agaricomycetes</taxon>
        <taxon>Phallomycetidae</taxon>
        <taxon>Phallales</taxon>
        <taxon>Clathraceae</taxon>
        <taxon>Clathrus</taxon>
    </lineage>
</organism>
<dbReference type="Pfam" id="PF14027">
    <property type="entry name" value="Questin_oxidase"/>
    <property type="match status" value="1"/>
</dbReference>
<comment type="caution">
    <text evidence="2">The sequence shown here is derived from an EMBL/GenBank/DDBJ whole genome shotgun (WGS) entry which is preliminary data.</text>
</comment>
<keyword evidence="1" id="KW-0560">Oxidoreductase</keyword>
<reference evidence="2" key="1">
    <citation type="submission" date="2021-10" db="EMBL/GenBank/DDBJ databases">
        <title>De novo Genome Assembly of Clathrus columnatus (Basidiomycota, Fungi) Using Illumina and Nanopore Sequence Data.</title>
        <authorList>
            <person name="Ogiso-Tanaka E."/>
            <person name="Itagaki H."/>
            <person name="Hosoya T."/>
            <person name="Hosaka K."/>
        </authorList>
    </citation>
    <scope>NUCLEOTIDE SEQUENCE</scope>
    <source>
        <strain evidence="2">MO-923</strain>
    </source>
</reference>
<accession>A0AAV5AHG6</accession>
<dbReference type="PANTHER" id="PTHR35870:SF1">
    <property type="entry name" value="PROTEIN, PUTATIVE (AFU_ORTHOLOGUE AFUA_5G03330)-RELATED"/>
    <property type="match status" value="1"/>
</dbReference>
<dbReference type="GO" id="GO:0016491">
    <property type="term" value="F:oxidoreductase activity"/>
    <property type="evidence" value="ECO:0007669"/>
    <property type="project" value="UniProtKB-KW"/>
</dbReference>
<protein>
    <recommendedName>
        <fullName evidence="4">Oxidoreductase AflY</fullName>
    </recommendedName>
</protein>
<evidence type="ECO:0000256" key="1">
    <source>
        <dbReference type="ARBA" id="ARBA00023002"/>
    </source>
</evidence>
<evidence type="ECO:0008006" key="4">
    <source>
        <dbReference type="Google" id="ProtNLM"/>
    </source>
</evidence>
<name>A0AAV5AHG6_9AGAM</name>
<keyword evidence="3" id="KW-1185">Reference proteome</keyword>